<evidence type="ECO:0000256" key="3">
    <source>
        <dbReference type="ARBA" id="ARBA00022617"/>
    </source>
</evidence>
<reference evidence="11 12" key="1">
    <citation type="journal article" date="2013" name="Genome Announc.">
        <title>Complete Genome Sequence of Leifsonia xyli subsp. cynodontis Strain DSM46306, a Gram-Positive Bacterial Pathogen of Grasses.</title>
        <authorList>
            <person name="Monteiro-Vitorello C.B."/>
            <person name="Zerillo M.M."/>
            <person name="Van Sluys M.A."/>
            <person name="Camargo L.E."/>
            <person name="Kitajima J.P."/>
        </authorList>
    </citation>
    <scope>NUCLEOTIDE SEQUENCE [LARGE SCALE GENOMIC DNA]</scope>
    <source>
        <strain evidence="11 12">DSM 46306</strain>
    </source>
</reference>
<dbReference type="HOGENOM" id="CLU_039488_1_2_11"/>
<dbReference type="RefSeq" id="WP_021754020.1">
    <property type="nucleotide sequence ID" value="NC_022438.1"/>
</dbReference>
<dbReference type="EMBL" id="CP006734">
    <property type="protein sequence ID" value="AGW40577.1"/>
    <property type="molecule type" value="Genomic_DNA"/>
</dbReference>
<dbReference type="SUPFAM" id="SSF54909">
    <property type="entry name" value="Dimeric alpha+beta barrel"/>
    <property type="match status" value="1"/>
</dbReference>
<proteinExistence type="inferred from homology"/>
<keyword evidence="12" id="KW-1185">Reference proteome</keyword>
<dbReference type="PROSITE" id="PS51404">
    <property type="entry name" value="DYP_PEROXIDASE"/>
    <property type="match status" value="1"/>
</dbReference>
<dbReference type="KEGG" id="lxy:O159_03620"/>
<evidence type="ECO:0000259" key="9">
    <source>
        <dbReference type="Pfam" id="PF04261"/>
    </source>
</evidence>
<dbReference type="NCBIfam" id="TIGR01413">
    <property type="entry name" value="Dyp_perox_fam"/>
    <property type="match status" value="1"/>
</dbReference>
<feature type="domain" description="Dyp-type peroxidase C-terminal" evidence="10">
    <location>
        <begin position="214"/>
        <end position="392"/>
    </location>
</feature>
<dbReference type="PANTHER" id="PTHR30521:SF4">
    <property type="entry name" value="DEFERROCHELATASE"/>
    <property type="match status" value="1"/>
</dbReference>
<dbReference type="InterPro" id="IPR006314">
    <property type="entry name" value="Dyp_peroxidase"/>
</dbReference>
<dbReference type="GO" id="GO:0020037">
    <property type="term" value="F:heme binding"/>
    <property type="evidence" value="ECO:0007669"/>
    <property type="project" value="InterPro"/>
</dbReference>
<accession>U3P6M6</accession>
<name>U3P6M6_LEIXC</name>
<dbReference type="InterPro" id="IPR048328">
    <property type="entry name" value="Dyp_perox_C"/>
</dbReference>
<keyword evidence="2" id="KW-0575">Peroxidase</keyword>
<gene>
    <name evidence="11" type="ORF">O159_03620</name>
</gene>
<dbReference type="eggNOG" id="COG2837">
    <property type="taxonomic scope" value="Bacteria"/>
</dbReference>
<protein>
    <recommendedName>
        <fullName evidence="13">Peroxidase</fullName>
    </recommendedName>
</protein>
<dbReference type="PANTHER" id="PTHR30521">
    <property type="entry name" value="DEFERROCHELATASE/PEROXIDASE"/>
    <property type="match status" value="1"/>
</dbReference>
<dbReference type="GO" id="GO:0004601">
    <property type="term" value="F:peroxidase activity"/>
    <property type="evidence" value="ECO:0007669"/>
    <property type="project" value="UniProtKB-KW"/>
</dbReference>
<evidence type="ECO:0000256" key="5">
    <source>
        <dbReference type="ARBA" id="ARBA00022729"/>
    </source>
</evidence>
<dbReference type="PATRIC" id="fig|1389489.3.peg.344"/>
<keyword evidence="5" id="KW-0732">Signal</keyword>
<dbReference type="STRING" id="1389489.O159_03620"/>
<dbReference type="InterPro" id="IPR011008">
    <property type="entry name" value="Dimeric_a/b-barrel"/>
</dbReference>
<dbReference type="InterPro" id="IPR006311">
    <property type="entry name" value="TAT_signal"/>
</dbReference>
<evidence type="ECO:0000256" key="1">
    <source>
        <dbReference type="ARBA" id="ARBA00001970"/>
    </source>
</evidence>
<comment type="cofactor">
    <cofactor evidence="1">
        <name>heme b</name>
        <dbReference type="ChEBI" id="CHEBI:60344"/>
    </cofactor>
</comment>
<keyword evidence="3" id="KW-0349">Heme</keyword>
<evidence type="ECO:0000313" key="11">
    <source>
        <dbReference type="EMBL" id="AGW40577.1"/>
    </source>
</evidence>
<sequence>MTGSGPGGRVRRRQFLLGGAAVAGIGATSSLVAGLAAARPAAAPAETVDGRRSVAFHGRRQSGIETPPAAHSAFIALDLHPETDRSAIQRMLLVLSADAADLTRGEAALADTEPELAARPAGLTVTFGFGPGLVRRVGAEPPAWLRPLPAFGVDRLRDEWSHGDLLLHLASDDPLTLAHARRMLLKDARGFAGVRWVQTGFRNARGTQRARATGRNLFGQVDGTANPVPGSADFAELVWRRAGNPGWLHGGTGMVLRRIAMDVDRWDLLDRPGREEAVGRTLGTGAPITGGTEHSEPDFGAMNEFGFPVIPAYAHIRRARSSDTAQRIYRRGYNYDERPGSGVSDSGLLFVSYQADIDAQFVPLQRRLDQLDLMNQWTTPVGSAVFALPPGCEPGGYVGETLFSGS</sequence>
<feature type="domain" description="Dyp-type peroxidase N-terminal" evidence="9">
    <location>
        <begin position="61"/>
        <end position="202"/>
    </location>
</feature>
<keyword evidence="6" id="KW-0560">Oxidoreductase</keyword>
<dbReference type="InterPro" id="IPR048327">
    <property type="entry name" value="Dyp_perox_N"/>
</dbReference>
<evidence type="ECO:0000259" key="10">
    <source>
        <dbReference type="Pfam" id="PF20628"/>
    </source>
</evidence>
<dbReference type="GO" id="GO:0005829">
    <property type="term" value="C:cytosol"/>
    <property type="evidence" value="ECO:0007669"/>
    <property type="project" value="TreeGrafter"/>
</dbReference>
<evidence type="ECO:0000256" key="8">
    <source>
        <dbReference type="ARBA" id="ARBA00025737"/>
    </source>
</evidence>
<evidence type="ECO:0000256" key="4">
    <source>
        <dbReference type="ARBA" id="ARBA00022723"/>
    </source>
</evidence>
<dbReference type="GO" id="GO:0046872">
    <property type="term" value="F:metal ion binding"/>
    <property type="evidence" value="ECO:0007669"/>
    <property type="project" value="UniProtKB-KW"/>
</dbReference>
<evidence type="ECO:0000256" key="6">
    <source>
        <dbReference type="ARBA" id="ARBA00023002"/>
    </source>
</evidence>
<evidence type="ECO:0008006" key="13">
    <source>
        <dbReference type="Google" id="ProtNLM"/>
    </source>
</evidence>
<dbReference type="PROSITE" id="PS51318">
    <property type="entry name" value="TAT"/>
    <property type="match status" value="1"/>
</dbReference>
<evidence type="ECO:0000256" key="2">
    <source>
        <dbReference type="ARBA" id="ARBA00022559"/>
    </source>
</evidence>
<comment type="similarity">
    <text evidence="8">Belongs to the DyP-type peroxidase family.</text>
</comment>
<keyword evidence="7" id="KW-0408">Iron</keyword>
<dbReference type="AlphaFoldDB" id="U3P6M6"/>
<dbReference type="Proteomes" id="UP000016743">
    <property type="component" value="Chromosome"/>
</dbReference>
<evidence type="ECO:0000313" key="12">
    <source>
        <dbReference type="Proteomes" id="UP000016743"/>
    </source>
</evidence>
<keyword evidence="4" id="KW-0479">Metal-binding</keyword>
<dbReference type="Pfam" id="PF04261">
    <property type="entry name" value="Dyp_perox_N"/>
    <property type="match status" value="1"/>
</dbReference>
<evidence type="ECO:0000256" key="7">
    <source>
        <dbReference type="ARBA" id="ARBA00023004"/>
    </source>
</evidence>
<dbReference type="OrthoDB" id="9781066at2"/>
<dbReference type="Pfam" id="PF20628">
    <property type="entry name" value="Dyp_perox_C"/>
    <property type="match status" value="1"/>
</dbReference>
<organism evidence="11 12">
    <name type="scientific">Leifsonia xyli subsp. cynodontis DSM 46306</name>
    <dbReference type="NCBI Taxonomy" id="1389489"/>
    <lineage>
        <taxon>Bacteria</taxon>
        <taxon>Bacillati</taxon>
        <taxon>Actinomycetota</taxon>
        <taxon>Actinomycetes</taxon>
        <taxon>Micrococcales</taxon>
        <taxon>Microbacteriaceae</taxon>
        <taxon>Leifsonia</taxon>
    </lineage>
</organism>